<keyword evidence="4 8" id="KW-0812">Transmembrane</keyword>
<comment type="similarity">
    <text evidence="8 9">Belongs to the TonB-dependent receptor family.</text>
</comment>
<dbReference type="Pfam" id="PF00593">
    <property type="entry name" value="TonB_dep_Rec_b-barrel"/>
    <property type="match status" value="1"/>
</dbReference>
<evidence type="ECO:0000313" key="13">
    <source>
        <dbReference type="EMBL" id="QTC88266.1"/>
    </source>
</evidence>
<dbReference type="InterPro" id="IPR039426">
    <property type="entry name" value="TonB-dep_rcpt-like"/>
</dbReference>
<keyword evidence="3 8" id="KW-1134">Transmembrane beta strand</keyword>
<dbReference type="Gene3D" id="2.170.130.10">
    <property type="entry name" value="TonB-dependent receptor, plug domain"/>
    <property type="match status" value="1"/>
</dbReference>
<dbReference type="InterPro" id="IPR036942">
    <property type="entry name" value="Beta-barrel_TonB_sf"/>
</dbReference>
<name>A0ABX7SMB0_9CAUL</name>
<keyword evidence="13" id="KW-0675">Receptor</keyword>
<keyword evidence="6 8" id="KW-0472">Membrane</keyword>
<dbReference type="PANTHER" id="PTHR47234">
    <property type="match status" value="1"/>
</dbReference>
<evidence type="ECO:0000256" key="7">
    <source>
        <dbReference type="ARBA" id="ARBA00023237"/>
    </source>
</evidence>
<feature type="signal peptide" evidence="10">
    <location>
        <begin position="1"/>
        <end position="32"/>
    </location>
</feature>
<keyword evidence="7 8" id="KW-0998">Cell outer membrane</keyword>
<organism evidence="13 14">
    <name type="scientific">Brevundimonas pondensis</name>
    <dbReference type="NCBI Taxonomy" id="2774189"/>
    <lineage>
        <taxon>Bacteria</taxon>
        <taxon>Pseudomonadati</taxon>
        <taxon>Pseudomonadota</taxon>
        <taxon>Alphaproteobacteria</taxon>
        <taxon>Caulobacterales</taxon>
        <taxon>Caulobacteraceae</taxon>
        <taxon>Brevundimonas</taxon>
    </lineage>
</organism>
<evidence type="ECO:0000256" key="2">
    <source>
        <dbReference type="ARBA" id="ARBA00022448"/>
    </source>
</evidence>
<evidence type="ECO:0000313" key="14">
    <source>
        <dbReference type="Proteomes" id="UP000663942"/>
    </source>
</evidence>
<dbReference type="Pfam" id="PF07715">
    <property type="entry name" value="Plug"/>
    <property type="match status" value="1"/>
</dbReference>
<comment type="subcellular location">
    <subcellularLocation>
        <location evidence="1 8">Cell outer membrane</location>
        <topology evidence="1 8">Multi-pass membrane protein</topology>
    </subcellularLocation>
</comment>
<dbReference type="SUPFAM" id="SSF56935">
    <property type="entry name" value="Porins"/>
    <property type="match status" value="1"/>
</dbReference>
<evidence type="ECO:0000256" key="3">
    <source>
        <dbReference type="ARBA" id="ARBA00022452"/>
    </source>
</evidence>
<keyword evidence="10" id="KW-0732">Signal</keyword>
<dbReference type="PROSITE" id="PS52016">
    <property type="entry name" value="TONB_DEPENDENT_REC_3"/>
    <property type="match status" value="1"/>
</dbReference>
<evidence type="ECO:0000256" key="4">
    <source>
        <dbReference type="ARBA" id="ARBA00022692"/>
    </source>
</evidence>
<evidence type="ECO:0000259" key="12">
    <source>
        <dbReference type="Pfam" id="PF07715"/>
    </source>
</evidence>
<dbReference type="InterPro" id="IPR006311">
    <property type="entry name" value="TAT_signal"/>
</dbReference>
<accession>A0ABX7SMB0</accession>
<dbReference type="InterPro" id="IPR000531">
    <property type="entry name" value="Beta-barrel_TonB"/>
</dbReference>
<keyword evidence="5 9" id="KW-0798">TonB box</keyword>
<sequence>MSTRKDYLLGTTMVAGAAALSLTLLAPGAAFAQDATNTQEAATSVDEVVVVGSRIRRDNYNAPSPTQVVTREEATLQGFASASEALQSTAVTGGTSQINNAFGGYVTDGGPGANTIGLRGLGPSRTLVLLNGRRVSPAGSRGSVGSADLNVLPTAMIDRVEVLRDGASSVYGSDAVAGVVNIQTRKNFEGLIFEAQRNQPVDADGAGGSSRYSLTAGARGDRWRAAGSLERYERSELTLNDREFTRCQTDGRRPTAAGASRDYIDPLTGQSKCYPITGTGSNGSAINSIGVGVEGPLNSAGNRTFIEIAGTGAAGTRPGLYNRFRPNSGVTTGPMAGFEGVGGTGINSNVRDTFDPRMLNRSLISPVEITTLYGEGGYQLNALGNAEVYAEVLFNNRQSSQTGYRQLALDYAKGSPLIPAGDLRNSVFSADQGLNKGKDVGVRAFIGFGNDRSSQEQDFNRNVVGIKGDFFIPEWRYDLSASYSKSRSEYVSEQFIQNRLIESLDVVEIAPGQFQCAQLASNPGCIAAPALSSQVIGGVLPKAWMDYIYRPVTGVTEFEEKIISFGVDGPLFDLPAGKVMGFFGAEWRDSEIDDTPALDSINANLYNYSSSQPTRGSDSVWEVFGEIEAPLLRDAPFARELTLNTSFRYTDYDSYGDDTTYKVGLVYQPVMGVTFRGTYGTSFRAPALFEQFLGATSGFQAAGNDVCNNWGADGVNDNRKANCASEGLADNFQATSSIAVYSVGGASNNLKAETSTNLTLGLVLQPTLPEGWGDLDFAVDYYEIEVKNGVARYGATNILEGCYDSRVEDFNNEVGMCALVKRDPAKNNQLTVENGYVNLATDVVKGLDYTVRYRKDVGPGAVLFNLGITQYTEIASRLFDVDPLEDFKGMINNPEFTGNADVSYAWDKWRVRYGVDWIQGMDSYDYYGQNPVTSQYDLDVPDYYLHNASVQYTGEGWTVTAGVRNLLNEDPPTISSGVYNRVGNAPLYSGYDYLGRTAFVNLTKTF</sequence>
<dbReference type="EMBL" id="CP062006">
    <property type="protein sequence ID" value="QTC88266.1"/>
    <property type="molecule type" value="Genomic_DNA"/>
</dbReference>
<dbReference type="RefSeq" id="WP_207825349.1">
    <property type="nucleotide sequence ID" value="NZ_CP062006.1"/>
</dbReference>
<proteinExistence type="inferred from homology"/>
<evidence type="ECO:0000256" key="1">
    <source>
        <dbReference type="ARBA" id="ARBA00004571"/>
    </source>
</evidence>
<evidence type="ECO:0000256" key="9">
    <source>
        <dbReference type="RuleBase" id="RU003357"/>
    </source>
</evidence>
<keyword evidence="14" id="KW-1185">Reference proteome</keyword>
<dbReference type="Gene3D" id="2.40.170.20">
    <property type="entry name" value="TonB-dependent receptor, beta-barrel domain"/>
    <property type="match status" value="1"/>
</dbReference>
<protein>
    <submittedName>
        <fullName evidence="13">TonB-dependent receptor</fullName>
    </submittedName>
</protein>
<keyword evidence="2 8" id="KW-0813">Transport</keyword>
<evidence type="ECO:0000256" key="5">
    <source>
        <dbReference type="ARBA" id="ARBA00023077"/>
    </source>
</evidence>
<dbReference type="PROSITE" id="PS51318">
    <property type="entry name" value="TAT"/>
    <property type="match status" value="1"/>
</dbReference>
<dbReference type="InterPro" id="IPR037066">
    <property type="entry name" value="Plug_dom_sf"/>
</dbReference>
<dbReference type="Proteomes" id="UP000663942">
    <property type="component" value="Chromosome"/>
</dbReference>
<evidence type="ECO:0000256" key="6">
    <source>
        <dbReference type="ARBA" id="ARBA00023136"/>
    </source>
</evidence>
<dbReference type="PANTHER" id="PTHR47234:SF2">
    <property type="entry name" value="TONB-DEPENDENT RECEPTOR"/>
    <property type="match status" value="1"/>
</dbReference>
<gene>
    <name evidence="13" type="ORF">IFE19_02335</name>
</gene>
<evidence type="ECO:0000256" key="10">
    <source>
        <dbReference type="SAM" id="SignalP"/>
    </source>
</evidence>
<feature type="domain" description="TonB-dependent receptor-like beta-barrel" evidence="11">
    <location>
        <begin position="428"/>
        <end position="966"/>
    </location>
</feature>
<feature type="chain" id="PRO_5045187175" evidence="10">
    <location>
        <begin position="33"/>
        <end position="1006"/>
    </location>
</feature>
<reference evidence="13 14" key="1">
    <citation type="submission" date="2020-09" db="EMBL/GenBank/DDBJ databases">
        <title>Brevundimonas sp. LVF1 isolated from an oligotrophic pond in Goettingen, Germany.</title>
        <authorList>
            <person name="Friedrich I."/>
            <person name="Klassen A."/>
            <person name="Neubauer H."/>
            <person name="Schneider D."/>
            <person name="Hertel R."/>
            <person name="Daniel R."/>
        </authorList>
    </citation>
    <scope>NUCLEOTIDE SEQUENCE [LARGE SCALE GENOMIC DNA]</scope>
    <source>
        <strain evidence="13 14">LVF1</strain>
    </source>
</reference>
<feature type="domain" description="TonB-dependent receptor plug" evidence="12">
    <location>
        <begin position="60"/>
        <end position="179"/>
    </location>
</feature>
<evidence type="ECO:0000256" key="8">
    <source>
        <dbReference type="PROSITE-ProRule" id="PRU01360"/>
    </source>
</evidence>
<dbReference type="InterPro" id="IPR012910">
    <property type="entry name" value="Plug_dom"/>
</dbReference>
<evidence type="ECO:0000259" key="11">
    <source>
        <dbReference type="Pfam" id="PF00593"/>
    </source>
</evidence>